<comment type="function">
    <text evidence="9">Core subunit of the mitochondrial membrane respiratory chain NADH dehydrogenase (Complex I) which catalyzes electron transfer from NADH through the respiratory chain, using ubiquinone as an electron acceptor. Essential for the catalytic activity of complex I.</text>
</comment>
<dbReference type="PANTHER" id="PTHR11058:SF9">
    <property type="entry name" value="NADH-UBIQUINONE OXIDOREDUCTASE CHAIN 3"/>
    <property type="match status" value="1"/>
</dbReference>
<keyword evidence="4 9" id="KW-0813">Transport</keyword>
<dbReference type="InterPro" id="IPR000440">
    <property type="entry name" value="NADH_UbQ/plastoQ_OxRdtase_su3"/>
</dbReference>
<dbReference type="InterPro" id="IPR038430">
    <property type="entry name" value="NDAH_ubi_oxred_su3_sf"/>
</dbReference>
<dbReference type="PANTHER" id="PTHR11058">
    <property type="entry name" value="NADH-UBIQUINONE OXIDOREDUCTASE CHAIN 3"/>
    <property type="match status" value="1"/>
</dbReference>
<feature type="transmembrane region" description="Helical" evidence="9">
    <location>
        <begin position="6"/>
        <end position="25"/>
    </location>
</feature>
<keyword evidence="5 9" id="KW-0812">Transmembrane</keyword>
<organism evidence="10">
    <name type="scientific">Cleridae sp. 2 KM-2017</name>
    <dbReference type="NCBI Taxonomy" id="2219304"/>
    <lineage>
        <taxon>Eukaryota</taxon>
        <taxon>Metazoa</taxon>
        <taxon>Ecdysozoa</taxon>
        <taxon>Arthropoda</taxon>
        <taxon>Hexapoda</taxon>
        <taxon>Insecta</taxon>
        <taxon>Pterygota</taxon>
        <taxon>Neoptera</taxon>
        <taxon>Endopterygota</taxon>
        <taxon>Coleoptera</taxon>
        <taxon>Polyphaga</taxon>
        <taxon>Cucujiformia</taxon>
        <taxon>Cleridae</taxon>
    </lineage>
</organism>
<keyword evidence="9" id="KW-0249">Electron transport</keyword>
<evidence type="ECO:0000256" key="8">
    <source>
        <dbReference type="ARBA" id="ARBA00049551"/>
    </source>
</evidence>
<evidence type="ECO:0000256" key="3">
    <source>
        <dbReference type="ARBA" id="ARBA00021007"/>
    </source>
</evidence>
<dbReference type="AlphaFoldDB" id="A0A346RGF2"/>
<sequence length="117" mass="13700">MFILMLFSLIIFLIVAILMILATMITKKTFMDREKNSPFECGFDPKSSARMPFSLHFFMIAMIFLIFDVEITLIFPLIMIMNITTMINYIMISSFLLLILLLGLYHEWNQGALDWTN</sequence>
<evidence type="ECO:0000256" key="5">
    <source>
        <dbReference type="ARBA" id="ARBA00022692"/>
    </source>
</evidence>
<protein>
    <recommendedName>
        <fullName evidence="3 9">NADH-ubiquinone oxidoreductase chain 3</fullName>
        <ecNumber evidence="9">7.1.1.2</ecNumber>
    </recommendedName>
</protein>
<dbReference type="GO" id="GO:0008137">
    <property type="term" value="F:NADH dehydrogenase (ubiquinone) activity"/>
    <property type="evidence" value="ECO:0007669"/>
    <property type="project" value="UniProtKB-UniRule"/>
</dbReference>
<dbReference type="EC" id="7.1.1.2" evidence="9"/>
<keyword evidence="9" id="KW-0830">Ubiquinone</keyword>
<dbReference type="Pfam" id="PF00507">
    <property type="entry name" value="Oxidored_q4"/>
    <property type="match status" value="1"/>
</dbReference>
<evidence type="ECO:0000256" key="7">
    <source>
        <dbReference type="ARBA" id="ARBA00023136"/>
    </source>
</evidence>
<accession>A0A346RGF2</accession>
<keyword evidence="6 9" id="KW-1133">Transmembrane helix</keyword>
<comment type="catalytic activity">
    <reaction evidence="8 9">
        <text>a ubiquinone + NADH + 5 H(+)(in) = a ubiquinol + NAD(+) + 4 H(+)(out)</text>
        <dbReference type="Rhea" id="RHEA:29091"/>
        <dbReference type="Rhea" id="RHEA-COMP:9565"/>
        <dbReference type="Rhea" id="RHEA-COMP:9566"/>
        <dbReference type="ChEBI" id="CHEBI:15378"/>
        <dbReference type="ChEBI" id="CHEBI:16389"/>
        <dbReference type="ChEBI" id="CHEBI:17976"/>
        <dbReference type="ChEBI" id="CHEBI:57540"/>
        <dbReference type="ChEBI" id="CHEBI:57945"/>
        <dbReference type="EC" id="7.1.1.2"/>
    </reaction>
</comment>
<feature type="transmembrane region" description="Helical" evidence="9">
    <location>
        <begin position="55"/>
        <end position="80"/>
    </location>
</feature>
<dbReference type="EMBL" id="MG193365">
    <property type="protein sequence ID" value="AXS65149.1"/>
    <property type="molecule type" value="Genomic_DNA"/>
</dbReference>
<evidence type="ECO:0000256" key="1">
    <source>
        <dbReference type="ARBA" id="ARBA00004370"/>
    </source>
</evidence>
<keyword evidence="9" id="KW-0520">NAD</keyword>
<dbReference type="GO" id="GO:0030964">
    <property type="term" value="C:NADH dehydrogenase complex"/>
    <property type="evidence" value="ECO:0007669"/>
    <property type="project" value="TreeGrafter"/>
</dbReference>
<gene>
    <name evidence="10" type="primary">nad3</name>
</gene>
<keyword evidence="9 10" id="KW-0496">Mitochondrion</keyword>
<reference evidence="10" key="1">
    <citation type="journal article" date="2018" name="J. ISSAAS">
        <title>The contribution of mitochondrial metagenomics to large-scale data mining and phylogenetic analysis of Coleoptera.</title>
        <authorList>
            <person name="Miller K."/>
            <person name="Linard B."/>
            <person name="Motyka M."/>
            <person name="Bocek M."/>
            <person name="Vogler A.P."/>
        </authorList>
    </citation>
    <scope>NUCLEOTIDE SEQUENCE</scope>
</reference>
<keyword evidence="7 9" id="KW-0472">Membrane</keyword>
<dbReference type="GO" id="GO:0031966">
    <property type="term" value="C:mitochondrial membrane"/>
    <property type="evidence" value="ECO:0007669"/>
    <property type="project" value="UniProtKB-SubCell"/>
</dbReference>
<evidence type="ECO:0000313" key="10">
    <source>
        <dbReference type="EMBL" id="AXS65149.1"/>
    </source>
</evidence>
<evidence type="ECO:0000256" key="6">
    <source>
        <dbReference type="ARBA" id="ARBA00022989"/>
    </source>
</evidence>
<evidence type="ECO:0000256" key="4">
    <source>
        <dbReference type="ARBA" id="ARBA00022448"/>
    </source>
</evidence>
<comment type="similarity">
    <text evidence="2 9">Belongs to the complex I subunit 3 family.</text>
</comment>
<dbReference type="Gene3D" id="1.20.58.1610">
    <property type="entry name" value="NADH:ubiquinone/plastoquinone oxidoreductase, chain 3"/>
    <property type="match status" value="1"/>
</dbReference>
<comment type="subcellular location">
    <subcellularLocation>
        <location evidence="1">Membrane</location>
    </subcellularLocation>
    <subcellularLocation>
        <location evidence="9">Mitochondrion membrane</location>
        <topology evidence="9">Multi-pass membrane protein</topology>
    </subcellularLocation>
</comment>
<geneLocation type="mitochondrion" evidence="10"/>
<proteinExistence type="inferred from homology"/>
<name>A0A346RGF2_9CUCU</name>
<evidence type="ECO:0000256" key="2">
    <source>
        <dbReference type="ARBA" id="ARBA00008472"/>
    </source>
</evidence>
<keyword evidence="9" id="KW-1278">Translocase</keyword>
<feature type="transmembrane region" description="Helical" evidence="9">
    <location>
        <begin position="86"/>
        <end position="105"/>
    </location>
</feature>
<keyword evidence="9" id="KW-0679">Respiratory chain</keyword>
<evidence type="ECO:0000256" key="9">
    <source>
        <dbReference type="RuleBase" id="RU003640"/>
    </source>
</evidence>